<dbReference type="InterPro" id="IPR029058">
    <property type="entry name" value="AB_hydrolase_fold"/>
</dbReference>
<comment type="caution">
    <text evidence="1">The sequence shown here is derived from an EMBL/GenBank/DDBJ whole genome shotgun (WGS) entry which is preliminary data.</text>
</comment>
<sequence>MAERAHAKGTVEIAGASHVVMISHPDAVARIIEEAAAAAGE</sequence>
<protein>
    <submittedName>
        <fullName evidence="1">Putative signal peptide protein</fullName>
    </submittedName>
</protein>
<accession>A0A242M946</accession>
<gene>
    <name evidence="1" type="ORF">PAMC26510_31295</name>
</gene>
<name>A0A242M946_CABSO</name>
<reference evidence="1 2" key="1">
    <citation type="submission" date="2017-03" db="EMBL/GenBank/DDBJ databases">
        <title>Genome analysis of strain PAMC 26510.</title>
        <authorList>
            <person name="Oh H.-M."/>
            <person name="Yang J.-A."/>
        </authorList>
    </citation>
    <scope>NUCLEOTIDE SEQUENCE [LARGE SCALE GENOMIC DNA]</scope>
    <source>
        <strain evidence="1 2">PAMC 26510</strain>
    </source>
</reference>
<evidence type="ECO:0000313" key="2">
    <source>
        <dbReference type="Proteomes" id="UP000194546"/>
    </source>
</evidence>
<dbReference type="Gene3D" id="3.40.50.1820">
    <property type="entry name" value="alpha/beta hydrolase"/>
    <property type="match status" value="1"/>
</dbReference>
<dbReference type="EMBL" id="NBTY01000196">
    <property type="protein sequence ID" value="OTP67422.1"/>
    <property type="molecule type" value="Genomic_DNA"/>
</dbReference>
<dbReference type="Proteomes" id="UP000194546">
    <property type="component" value="Unassembled WGS sequence"/>
</dbReference>
<organism evidence="1 2">
    <name type="scientific">Caballeronia sordidicola</name>
    <name type="common">Burkholderia sordidicola</name>
    <dbReference type="NCBI Taxonomy" id="196367"/>
    <lineage>
        <taxon>Bacteria</taxon>
        <taxon>Pseudomonadati</taxon>
        <taxon>Pseudomonadota</taxon>
        <taxon>Betaproteobacteria</taxon>
        <taxon>Burkholderiales</taxon>
        <taxon>Burkholderiaceae</taxon>
        <taxon>Caballeronia</taxon>
    </lineage>
</organism>
<proteinExistence type="predicted"/>
<dbReference type="AlphaFoldDB" id="A0A242M946"/>
<evidence type="ECO:0000313" key="1">
    <source>
        <dbReference type="EMBL" id="OTP67422.1"/>
    </source>
</evidence>